<dbReference type="GO" id="GO:0050031">
    <property type="term" value="F:L-pipecolate oxidase activity"/>
    <property type="evidence" value="ECO:0007669"/>
    <property type="project" value="TreeGrafter"/>
</dbReference>
<comment type="caution">
    <text evidence="8">The sequence shown here is derived from an EMBL/GenBank/DDBJ whole genome shotgun (WGS) entry which is preliminary data.</text>
</comment>
<dbReference type="Proteomes" id="UP000572817">
    <property type="component" value="Unassembled WGS sequence"/>
</dbReference>
<dbReference type="Pfam" id="PF01266">
    <property type="entry name" value="DAO"/>
    <property type="match status" value="1"/>
</dbReference>
<evidence type="ECO:0000256" key="1">
    <source>
        <dbReference type="ARBA" id="ARBA00001974"/>
    </source>
</evidence>
<evidence type="ECO:0000259" key="7">
    <source>
        <dbReference type="Pfam" id="PF01266"/>
    </source>
</evidence>
<dbReference type="InterPro" id="IPR006076">
    <property type="entry name" value="FAD-dep_OxRdtase"/>
</dbReference>
<feature type="domain" description="FAD dependent oxidoreductase" evidence="7">
    <location>
        <begin position="14"/>
        <end position="374"/>
    </location>
</feature>
<keyword evidence="6" id="KW-0472">Membrane</keyword>
<dbReference type="Gene3D" id="3.50.50.60">
    <property type="entry name" value="FAD/NAD(P)-binding domain"/>
    <property type="match status" value="1"/>
</dbReference>
<keyword evidence="9" id="KW-1185">Reference proteome</keyword>
<keyword evidence="6" id="KW-1133">Transmembrane helix</keyword>
<keyword evidence="4" id="KW-0274">FAD</keyword>
<keyword evidence="6" id="KW-0812">Transmembrane</keyword>
<comment type="cofactor">
    <cofactor evidence="1">
        <name>FAD</name>
        <dbReference type="ChEBI" id="CHEBI:57692"/>
    </cofactor>
</comment>
<evidence type="ECO:0000256" key="2">
    <source>
        <dbReference type="ARBA" id="ARBA00010989"/>
    </source>
</evidence>
<organism evidence="8 9">
    <name type="scientific">Botryosphaeria dothidea</name>
    <dbReference type="NCBI Taxonomy" id="55169"/>
    <lineage>
        <taxon>Eukaryota</taxon>
        <taxon>Fungi</taxon>
        <taxon>Dikarya</taxon>
        <taxon>Ascomycota</taxon>
        <taxon>Pezizomycotina</taxon>
        <taxon>Dothideomycetes</taxon>
        <taxon>Dothideomycetes incertae sedis</taxon>
        <taxon>Botryosphaeriales</taxon>
        <taxon>Botryosphaeriaceae</taxon>
        <taxon>Botryosphaeria</taxon>
    </lineage>
</organism>
<sequence length="460" mass="50908">MSESASSKTFPASVIIIGAGVFGLSTALAISKRHPSTDVTVIDRLTPPVEDGTSVDTTRCIRSDYTDPVYTQLATKAQKLIEDDPDLRPHYYKQGMTYVCDGEPSRFTDGWEAISQCANRDYDHSTIVDMPSREAVFQSIHGSKSQPRPVSELGGKSNWNKAYCNLGAAFIDARECIRAYYNRCLTVPNINFRCGTPVDRLRLVNGHAKGVVMEDVNTITADQVIVAAGAWSNKLVDLGRRINAIGHEVVWFKVTPEEEARWKKMSITTNESTGLNIFPPYKGEVEISYPRTIVDNPTDVIPAEAEIAIRRDLREIMPPLAERPFDRTKICWISTTPTADFLIAPHSHVPGIHLASGGSAHAWKFLPILGDCVIDSMQGRLARELVDKWAFEKFSGGKDENAPRMDGDPEELREVTVGLAKGRYKAEMGSHGAYYGARKSRLRALGETPTSIKLALYEES</sequence>
<evidence type="ECO:0000256" key="4">
    <source>
        <dbReference type="ARBA" id="ARBA00022827"/>
    </source>
</evidence>
<dbReference type="AlphaFoldDB" id="A0A8H4IPE3"/>
<evidence type="ECO:0000313" key="9">
    <source>
        <dbReference type="Proteomes" id="UP000572817"/>
    </source>
</evidence>
<gene>
    <name evidence="8" type="ORF">GTA08_BOTSDO07553</name>
</gene>
<dbReference type="GO" id="GO:0008115">
    <property type="term" value="F:sarcosine oxidase activity"/>
    <property type="evidence" value="ECO:0007669"/>
    <property type="project" value="TreeGrafter"/>
</dbReference>
<evidence type="ECO:0000313" key="8">
    <source>
        <dbReference type="EMBL" id="KAF4304559.1"/>
    </source>
</evidence>
<evidence type="ECO:0000256" key="3">
    <source>
        <dbReference type="ARBA" id="ARBA00022630"/>
    </source>
</evidence>
<dbReference type="GO" id="GO:0004657">
    <property type="term" value="F:proline dehydrogenase activity"/>
    <property type="evidence" value="ECO:0007669"/>
    <property type="project" value="TreeGrafter"/>
</dbReference>
<accession>A0A8H4IPE3</accession>
<dbReference type="InterPro" id="IPR045170">
    <property type="entry name" value="MTOX"/>
</dbReference>
<evidence type="ECO:0000256" key="5">
    <source>
        <dbReference type="ARBA" id="ARBA00023002"/>
    </source>
</evidence>
<name>A0A8H4IPE3_9PEZI</name>
<dbReference type="PANTHER" id="PTHR10961:SF46">
    <property type="entry name" value="PEROXISOMAL SARCOSINE OXIDASE"/>
    <property type="match status" value="1"/>
</dbReference>
<dbReference type="Gene3D" id="3.30.9.10">
    <property type="entry name" value="D-Amino Acid Oxidase, subunit A, domain 2"/>
    <property type="match status" value="1"/>
</dbReference>
<reference evidence="8" key="1">
    <citation type="submission" date="2020-04" db="EMBL/GenBank/DDBJ databases">
        <title>Genome Assembly and Annotation of Botryosphaeria dothidea sdau 11-99, a Latent Pathogen of Apple Fruit Ring Rot in China.</title>
        <authorList>
            <person name="Yu C."/>
            <person name="Diao Y."/>
            <person name="Lu Q."/>
            <person name="Zhao J."/>
            <person name="Cui S."/>
            <person name="Peng C."/>
            <person name="He B."/>
            <person name="Liu H."/>
        </authorList>
    </citation>
    <scope>NUCLEOTIDE SEQUENCE [LARGE SCALE GENOMIC DNA]</scope>
    <source>
        <strain evidence="8">Sdau11-99</strain>
    </source>
</reference>
<dbReference type="InterPro" id="IPR036188">
    <property type="entry name" value="FAD/NAD-bd_sf"/>
</dbReference>
<protein>
    <submittedName>
        <fullName evidence="8">L-pipecolate oxidase</fullName>
    </submittedName>
</protein>
<proteinExistence type="inferred from homology"/>
<comment type="similarity">
    <text evidence="2">Belongs to the MSOX/MTOX family.</text>
</comment>
<feature type="transmembrane region" description="Helical" evidence="6">
    <location>
        <begin position="12"/>
        <end position="30"/>
    </location>
</feature>
<keyword evidence="5" id="KW-0560">Oxidoreductase</keyword>
<dbReference type="OrthoDB" id="2219495at2759"/>
<dbReference type="GO" id="GO:0050660">
    <property type="term" value="F:flavin adenine dinucleotide binding"/>
    <property type="evidence" value="ECO:0007669"/>
    <property type="project" value="InterPro"/>
</dbReference>
<keyword evidence="3" id="KW-0285">Flavoprotein</keyword>
<dbReference type="SUPFAM" id="SSF51905">
    <property type="entry name" value="FAD/NAD(P)-binding domain"/>
    <property type="match status" value="1"/>
</dbReference>
<evidence type="ECO:0000256" key="6">
    <source>
        <dbReference type="SAM" id="Phobius"/>
    </source>
</evidence>
<dbReference type="PANTHER" id="PTHR10961">
    <property type="entry name" value="PEROXISOMAL SARCOSINE OXIDASE"/>
    <property type="match status" value="1"/>
</dbReference>
<dbReference type="EMBL" id="WWBZ02000051">
    <property type="protein sequence ID" value="KAF4304559.1"/>
    <property type="molecule type" value="Genomic_DNA"/>
</dbReference>